<dbReference type="EMBL" id="DSLA01000078">
    <property type="protein sequence ID" value="HEH35491.1"/>
    <property type="molecule type" value="Genomic_DNA"/>
</dbReference>
<feature type="transmembrane region" description="Helical" evidence="5">
    <location>
        <begin position="43"/>
        <end position="62"/>
    </location>
</feature>
<dbReference type="GO" id="GO:0005886">
    <property type="term" value="C:plasma membrane"/>
    <property type="evidence" value="ECO:0007669"/>
    <property type="project" value="UniProtKB-SubCell"/>
</dbReference>
<sequence>MSLIAIVFGVFILSLFSGMLGLGAAFATIPYLSFFMSDIVHEVQPVALLLNGFTAAFSAFGFARSGLIRFRDATLLAITTTASAPIGSFIVQHVQQIYVWIIYFSAVIYLAYRLFRPIKSENVTKNPNLKLALVLAVPISILAGFLGVGPGFLLMPTLIIVGYEPKVAAGINAIAVCPPSFSAFIPHMYTMKVSTSMLAYIVITGSIASYIGARITAKYITGHTLRKIFGSLIVILTAYRLLQFFS</sequence>
<keyword evidence="4 5" id="KW-0472">Membrane</keyword>
<organism evidence="6">
    <name type="scientific">Archaeoglobus fulgidus</name>
    <dbReference type="NCBI Taxonomy" id="2234"/>
    <lineage>
        <taxon>Archaea</taxon>
        <taxon>Methanobacteriati</taxon>
        <taxon>Methanobacteriota</taxon>
        <taxon>Archaeoglobi</taxon>
        <taxon>Archaeoglobales</taxon>
        <taxon>Archaeoglobaceae</taxon>
        <taxon>Archaeoglobus</taxon>
    </lineage>
</organism>
<evidence type="ECO:0000256" key="2">
    <source>
        <dbReference type="ARBA" id="ARBA00022692"/>
    </source>
</evidence>
<feature type="transmembrane region" description="Helical" evidence="5">
    <location>
        <begin position="74"/>
        <end position="91"/>
    </location>
</feature>
<evidence type="ECO:0000256" key="4">
    <source>
        <dbReference type="ARBA" id="ARBA00023136"/>
    </source>
</evidence>
<evidence type="ECO:0000256" key="5">
    <source>
        <dbReference type="RuleBase" id="RU363041"/>
    </source>
</evidence>
<feature type="transmembrane region" description="Helical" evidence="5">
    <location>
        <begin position="97"/>
        <end position="115"/>
    </location>
</feature>
<protein>
    <recommendedName>
        <fullName evidence="5">Probable membrane transporter protein</fullName>
    </recommendedName>
</protein>
<dbReference type="PANTHER" id="PTHR43701">
    <property type="entry name" value="MEMBRANE TRANSPORTER PROTEIN MJ0441-RELATED"/>
    <property type="match status" value="1"/>
</dbReference>
<comment type="similarity">
    <text evidence="5">Belongs to the 4-toluene sulfonate uptake permease (TSUP) (TC 2.A.102) family.</text>
</comment>
<gene>
    <name evidence="6" type="ORF">ENP88_04960</name>
</gene>
<feature type="transmembrane region" description="Helical" evidence="5">
    <location>
        <begin position="228"/>
        <end position="245"/>
    </location>
</feature>
<accession>A0A7J2TKA6</accession>
<keyword evidence="2 5" id="KW-0812">Transmembrane</keyword>
<dbReference type="InterPro" id="IPR002781">
    <property type="entry name" value="TM_pro_TauE-like"/>
</dbReference>
<proteinExistence type="inferred from homology"/>
<feature type="transmembrane region" description="Helical" evidence="5">
    <location>
        <begin position="197"/>
        <end position="216"/>
    </location>
</feature>
<dbReference type="Pfam" id="PF01925">
    <property type="entry name" value="TauE"/>
    <property type="match status" value="1"/>
</dbReference>
<evidence type="ECO:0000256" key="1">
    <source>
        <dbReference type="ARBA" id="ARBA00004141"/>
    </source>
</evidence>
<comment type="caution">
    <text evidence="6">The sequence shown here is derived from an EMBL/GenBank/DDBJ whole genome shotgun (WGS) entry which is preliminary data.</text>
</comment>
<evidence type="ECO:0000256" key="3">
    <source>
        <dbReference type="ARBA" id="ARBA00022989"/>
    </source>
</evidence>
<feature type="transmembrane region" description="Helical" evidence="5">
    <location>
        <begin position="131"/>
        <end position="155"/>
    </location>
</feature>
<evidence type="ECO:0000313" key="6">
    <source>
        <dbReference type="EMBL" id="HEH35491.1"/>
    </source>
</evidence>
<dbReference type="InterPro" id="IPR051598">
    <property type="entry name" value="TSUP/Inactive_protease-like"/>
</dbReference>
<name>A0A7J2TKA6_ARCFL</name>
<reference evidence="6" key="1">
    <citation type="journal article" date="2020" name="mSystems">
        <title>Genome- and Community-Level Interaction Insights into Carbon Utilization and Element Cycling Functions of Hydrothermarchaeota in Hydrothermal Sediment.</title>
        <authorList>
            <person name="Zhou Z."/>
            <person name="Liu Y."/>
            <person name="Xu W."/>
            <person name="Pan J."/>
            <person name="Luo Z.H."/>
            <person name="Li M."/>
        </authorList>
    </citation>
    <scope>NUCLEOTIDE SEQUENCE [LARGE SCALE GENOMIC DNA]</scope>
    <source>
        <strain evidence="6">SpSt-26</strain>
    </source>
</reference>
<dbReference type="AlphaFoldDB" id="A0A7J2TKA6"/>
<keyword evidence="3 5" id="KW-1133">Transmembrane helix</keyword>
<comment type="subcellular location">
    <subcellularLocation>
        <location evidence="5">Cell membrane</location>
        <topology evidence="5">Multi-pass membrane protein</topology>
    </subcellularLocation>
    <subcellularLocation>
        <location evidence="1">Membrane</location>
        <topology evidence="1">Multi-pass membrane protein</topology>
    </subcellularLocation>
</comment>
<dbReference type="PANTHER" id="PTHR43701:SF2">
    <property type="entry name" value="MEMBRANE TRANSPORTER PROTEIN YJNA-RELATED"/>
    <property type="match status" value="1"/>
</dbReference>
<keyword evidence="5" id="KW-1003">Cell membrane</keyword>